<accession>A0A5C5S6R5</accession>
<dbReference type="OrthoDB" id="306887at2"/>
<gene>
    <name evidence="1" type="ORF">FK530_05005</name>
</gene>
<name>A0A5C5S6R5_9ACTN</name>
<evidence type="ECO:0000313" key="2">
    <source>
        <dbReference type="Proteomes" id="UP000319375"/>
    </source>
</evidence>
<dbReference type="EMBL" id="VIGX01000002">
    <property type="protein sequence ID" value="TWS30278.1"/>
    <property type="molecule type" value="Genomic_DNA"/>
</dbReference>
<organism evidence="1 2">
    <name type="scientific">Tsukamurella conjunctivitidis</name>
    <dbReference type="NCBI Taxonomy" id="2592068"/>
    <lineage>
        <taxon>Bacteria</taxon>
        <taxon>Bacillati</taxon>
        <taxon>Actinomycetota</taxon>
        <taxon>Actinomycetes</taxon>
        <taxon>Mycobacteriales</taxon>
        <taxon>Tsukamurellaceae</taxon>
        <taxon>Tsukamurella</taxon>
    </lineage>
</organism>
<protein>
    <recommendedName>
        <fullName evidence="3">EcsC family protein</fullName>
    </recommendedName>
</protein>
<proteinExistence type="predicted"/>
<dbReference type="AlphaFoldDB" id="A0A5C5S6R5"/>
<evidence type="ECO:0000313" key="1">
    <source>
        <dbReference type="EMBL" id="TWS30278.1"/>
    </source>
</evidence>
<reference evidence="1 2" key="1">
    <citation type="submission" date="2019-06" db="EMBL/GenBank/DDBJ databases">
        <title>Tsukamurella conjunctivitidis sp. nov., Tsukamurella assacharolytica sp. nov. and Tsukamurella sputae sp. nov. isolated from patients with conjunctivitis, bacteraemia (lymphoma) and respiratory infection (sputum) in Hong Kong.</title>
        <authorList>
            <person name="Teng J.L.L."/>
            <person name="Lee H.H."/>
            <person name="Fong J.Y.H."/>
            <person name="Fok K.M.N."/>
            <person name="Lau S.K.P."/>
            <person name="Woo P.C.Y."/>
        </authorList>
    </citation>
    <scope>NUCLEOTIDE SEQUENCE [LARGE SCALE GENOMIC DNA]</scope>
    <source>
        <strain evidence="1 2">HKU72</strain>
    </source>
</reference>
<sequence>MPEQTQDKLYATVLQTIGAVAHLPVVRVDREAFLTKHFGDSPHIDVILRNGPQEVYTVGSLRRKADSIIKNSVTKTSMASFAAGLPGNPMVMVAAGSADVAQYFGFAINLAQQIAYLFGEDDLFDGGGSDLSEEAQIRVIAYLGAMFGAAGAAALVTSTSKVAGANIGKKVAGQALTKTAWYPLVKKVGALVGKQVTKKTVEKTITKAVPVVGGVISGGLTYVTFRPMGHRLADTLASNLSGQFDHDFDLNPTFAATVAEVVDGEVEPHAAQREPADETRK</sequence>
<keyword evidence="2" id="KW-1185">Reference proteome</keyword>
<dbReference type="Proteomes" id="UP000319375">
    <property type="component" value="Unassembled WGS sequence"/>
</dbReference>
<comment type="caution">
    <text evidence="1">The sequence shown here is derived from an EMBL/GenBank/DDBJ whole genome shotgun (WGS) entry which is preliminary data.</text>
</comment>
<evidence type="ECO:0008006" key="3">
    <source>
        <dbReference type="Google" id="ProtNLM"/>
    </source>
</evidence>